<protein>
    <submittedName>
        <fullName evidence="2">Uncharacterized protein</fullName>
    </submittedName>
</protein>
<accession>A0A7R9Q0B5</accession>
<keyword evidence="1" id="KW-0472">Membrane</keyword>
<feature type="transmembrane region" description="Helical" evidence="1">
    <location>
        <begin position="7"/>
        <end position="25"/>
    </location>
</feature>
<dbReference type="Proteomes" id="UP000759131">
    <property type="component" value="Unassembled WGS sequence"/>
</dbReference>
<dbReference type="EMBL" id="OC859372">
    <property type="protein sequence ID" value="CAD7627518.1"/>
    <property type="molecule type" value="Genomic_DNA"/>
</dbReference>
<dbReference type="EMBL" id="CAJPIZ010004797">
    <property type="protein sequence ID" value="CAG2107948.1"/>
    <property type="molecule type" value="Genomic_DNA"/>
</dbReference>
<dbReference type="AlphaFoldDB" id="A0A7R9Q0B5"/>
<sequence length="107" mass="12093">MVYCNHINLLAQLFIGCRPLLYITYSISGSFLADLVASTEEEKNYKGICIAICVIGCICSLIITSIILLTPDDGLKRVRYPRLRVDEIVSNVFQPKDFDGIWISEIY</sequence>
<keyword evidence="1" id="KW-1133">Transmembrane helix</keyword>
<gene>
    <name evidence="2" type="ORF">OSB1V03_LOCUS7944</name>
</gene>
<keyword evidence="3" id="KW-1185">Reference proteome</keyword>
<reference evidence="2" key="1">
    <citation type="submission" date="2020-11" db="EMBL/GenBank/DDBJ databases">
        <authorList>
            <person name="Tran Van P."/>
        </authorList>
    </citation>
    <scope>NUCLEOTIDE SEQUENCE</scope>
</reference>
<evidence type="ECO:0000313" key="2">
    <source>
        <dbReference type="EMBL" id="CAD7627518.1"/>
    </source>
</evidence>
<name>A0A7R9Q0B5_9ACAR</name>
<organism evidence="2">
    <name type="scientific">Medioppia subpectinata</name>
    <dbReference type="NCBI Taxonomy" id="1979941"/>
    <lineage>
        <taxon>Eukaryota</taxon>
        <taxon>Metazoa</taxon>
        <taxon>Ecdysozoa</taxon>
        <taxon>Arthropoda</taxon>
        <taxon>Chelicerata</taxon>
        <taxon>Arachnida</taxon>
        <taxon>Acari</taxon>
        <taxon>Acariformes</taxon>
        <taxon>Sarcoptiformes</taxon>
        <taxon>Oribatida</taxon>
        <taxon>Brachypylina</taxon>
        <taxon>Oppioidea</taxon>
        <taxon>Oppiidae</taxon>
        <taxon>Medioppia</taxon>
    </lineage>
</organism>
<keyword evidence="1" id="KW-0812">Transmembrane</keyword>
<evidence type="ECO:0000256" key="1">
    <source>
        <dbReference type="SAM" id="Phobius"/>
    </source>
</evidence>
<feature type="transmembrane region" description="Helical" evidence="1">
    <location>
        <begin position="45"/>
        <end position="69"/>
    </location>
</feature>
<evidence type="ECO:0000313" key="3">
    <source>
        <dbReference type="Proteomes" id="UP000759131"/>
    </source>
</evidence>
<proteinExistence type="predicted"/>